<organism evidence="2 3">
    <name type="scientific">Eumeta variegata</name>
    <name type="common">Bagworm moth</name>
    <name type="synonym">Eumeta japonica</name>
    <dbReference type="NCBI Taxonomy" id="151549"/>
    <lineage>
        <taxon>Eukaryota</taxon>
        <taxon>Metazoa</taxon>
        <taxon>Ecdysozoa</taxon>
        <taxon>Arthropoda</taxon>
        <taxon>Hexapoda</taxon>
        <taxon>Insecta</taxon>
        <taxon>Pterygota</taxon>
        <taxon>Neoptera</taxon>
        <taxon>Endopterygota</taxon>
        <taxon>Lepidoptera</taxon>
        <taxon>Glossata</taxon>
        <taxon>Ditrysia</taxon>
        <taxon>Tineoidea</taxon>
        <taxon>Psychidae</taxon>
        <taxon>Oiketicinae</taxon>
        <taxon>Eumeta</taxon>
    </lineage>
</organism>
<dbReference type="EMBL" id="BGZK01001907">
    <property type="protein sequence ID" value="GBP88115.1"/>
    <property type="molecule type" value="Genomic_DNA"/>
</dbReference>
<dbReference type="AlphaFoldDB" id="A0A4C1ZNJ5"/>
<comment type="caution">
    <text evidence="2">The sequence shown here is derived from an EMBL/GenBank/DDBJ whole genome shotgun (WGS) entry which is preliminary data.</text>
</comment>
<feature type="region of interest" description="Disordered" evidence="1">
    <location>
        <begin position="47"/>
        <end position="82"/>
    </location>
</feature>
<dbReference type="Proteomes" id="UP000299102">
    <property type="component" value="Unassembled WGS sequence"/>
</dbReference>
<evidence type="ECO:0000313" key="2">
    <source>
        <dbReference type="EMBL" id="GBP88115.1"/>
    </source>
</evidence>
<evidence type="ECO:0000256" key="1">
    <source>
        <dbReference type="SAM" id="MobiDB-lite"/>
    </source>
</evidence>
<proteinExistence type="predicted"/>
<accession>A0A4C1ZNJ5</accession>
<sequence>MAHYTQSRPLHDGNCRGLTMMGEEEEALGYSIFCIAKLNLLSSKANGASVSSQNGFRRRIVHGNKETKTTAAAPTRPQGARRAEYATATAKAKAKARKPNYILKPAEGSWRGAAGEGVYLDVIKLLMSRHAQSPRSGLGRSAQESYVR</sequence>
<reference evidence="2 3" key="1">
    <citation type="journal article" date="2019" name="Commun. Biol.">
        <title>The bagworm genome reveals a unique fibroin gene that provides high tensile strength.</title>
        <authorList>
            <person name="Kono N."/>
            <person name="Nakamura H."/>
            <person name="Ohtoshi R."/>
            <person name="Tomita M."/>
            <person name="Numata K."/>
            <person name="Arakawa K."/>
        </authorList>
    </citation>
    <scope>NUCLEOTIDE SEQUENCE [LARGE SCALE GENOMIC DNA]</scope>
</reference>
<gene>
    <name evidence="2" type="ORF">EVAR_63923_1</name>
</gene>
<evidence type="ECO:0000313" key="3">
    <source>
        <dbReference type="Proteomes" id="UP000299102"/>
    </source>
</evidence>
<keyword evidence="3" id="KW-1185">Reference proteome</keyword>
<name>A0A4C1ZNJ5_EUMVA</name>
<protein>
    <submittedName>
        <fullName evidence="2">Uncharacterized protein</fullName>
    </submittedName>
</protein>